<sequence length="616" mass="71584">MRIFFQFIIIFGFLTGKIESMLNMYLNTIEVALKVYRDSSSTANNFHIRNTMDGSSLEWKSDFNTPNKYLETLNFTMRGEFSIVKIRFLQTRLNREKISVTFLMKDNSNNKSFVYEVNRGWNEFHLEDAITPQKIILRLNESDYDEFSVGEFQAFTRVQTYSSCLEMSKHNPLDSSTLTFIHETINLTMHNVASTELGAVCQSSSGKCLSAIQDRINIFDEMWLASDNNNEIKPFIKITFFKRYLIEEIRINQPLSNTIPTIDILNEQSRFVMIINSISQWSHQSLSIYTKWLNFQFDRSKGTFEGVFEIEAMSRTPRVAAAVFCAKDEDDNKAFRTVNENILQQFTRAIKSDSNSYCSGYLDYYKGFNENGLEATKINADYCFQAITVYCKGVAVTDQFYFDLYGMNGHRIRFFNSTSQCFTNESLSCMCTNNINNDTIIHGYVNLSTKNLPIVKACLTKRQNDPVTITLSLKRFICYSYDNSITSDNQIIVDNDLETCYPIRVNRFDEIAIRKSYNSSLKVQLWIRDENRYPSCETIDLWKHSKGHTCNNNENNYQKCHLSNEYLSHQTYGKTCEFQCQQSVIDTLLIIYKMTNYANLLQICEITITQLDSFLI</sequence>
<dbReference type="EMBL" id="CAJFCJ010000102">
    <property type="protein sequence ID" value="CAD5126911.1"/>
    <property type="molecule type" value="Genomic_DNA"/>
</dbReference>
<gene>
    <name evidence="2" type="ORF">DGYR_LOCUS14128</name>
</gene>
<reference evidence="2 3" key="1">
    <citation type="submission" date="2020-08" db="EMBL/GenBank/DDBJ databases">
        <authorList>
            <person name="Hejnol A."/>
        </authorList>
    </citation>
    <scope>NUCLEOTIDE SEQUENCE [LARGE SCALE GENOMIC DNA]</scope>
</reference>
<organism evidence="2 3">
    <name type="scientific">Dimorphilus gyrociliatus</name>
    <dbReference type="NCBI Taxonomy" id="2664684"/>
    <lineage>
        <taxon>Eukaryota</taxon>
        <taxon>Metazoa</taxon>
        <taxon>Spiralia</taxon>
        <taxon>Lophotrochozoa</taxon>
        <taxon>Annelida</taxon>
        <taxon>Polychaeta</taxon>
        <taxon>Polychaeta incertae sedis</taxon>
        <taxon>Dinophilidae</taxon>
        <taxon>Dimorphilus</taxon>
    </lineage>
</organism>
<comment type="caution">
    <text evidence="2">The sequence shown here is derived from an EMBL/GenBank/DDBJ whole genome shotgun (WGS) entry which is preliminary data.</text>
</comment>
<dbReference type="Proteomes" id="UP000549394">
    <property type="component" value="Unassembled WGS sequence"/>
</dbReference>
<evidence type="ECO:0000313" key="2">
    <source>
        <dbReference type="EMBL" id="CAD5126911.1"/>
    </source>
</evidence>
<evidence type="ECO:0000313" key="3">
    <source>
        <dbReference type="Proteomes" id="UP000549394"/>
    </source>
</evidence>
<evidence type="ECO:0000256" key="1">
    <source>
        <dbReference type="SAM" id="SignalP"/>
    </source>
</evidence>
<dbReference type="AlphaFoldDB" id="A0A7I8WFN2"/>
<keyword evidence="3" id="KW-1185">Reference proteome</keyword>
<protein>
    <submittedName>
        <fullName evidence="2">DgyrCDS14927</fullName>
    </submittedName>
</protein>
<feature type="chain" id="PRO_5029581034" evidence="1">
    <location>
        <begin position="21"/>
        <end position="616"/>
    </location>
</feature>
<feature type="signal peptide" evidence="1">
    <location>
        <begin position="1"/>
        <end position="20"/>
    </location>
</feature>
<accession>A0A7I8WFN2</accession>
<name>A0A7I8WFN2_9ANNE</name>
<keyword evidence="1" id="KW-0732">Signal</keyword>
<proteinExistence type="predicted"/>